<dbReference type="EMBL" id="JANBVB010000023">
    <property type="protein sequence ID" value="KAJ2899574.1"/>
    <property type="molecule type" value="Genomic_DNA"/>
</dbReference>
<sequence length="524" mass="55333">MNAQQAYTDSFLAMNGFGSGYHAAQYQQQQQQRQRQADDDLAALNEFLTVSSAVASAQHSRQPVVSVDDQTMATILSSAPGAYTDQHTLVMSGGPTSPLTLASIGVTPSQSLQAMSAEAAASFANAQTGNYMLPANAASTTSATTELSRSLFSQPLSGLDAASLSAILGSADHSPYTASSNGGGLLEVPTITEQPPSEDFAVTPRGSYSQMGLTLGKRKAVEFDDGPVNTIMGVPLSKRVSMPAFVCDRSTNAMDNSFMPIPTGVGMQRIATYHPGGISAASFSPDLLNPFSILSGTSDTMLPSAVSPSNALPVSRFNSAMSATSNSGAGMGLSPQGVSVASLSPSSQQSETRSAPLQQRKVAHNAIERRYRNNINDRIGDLRNAVPALQHVHSKKKTAHGRRGSNSHIDSSDDEEDYEGGDDGNANSEDDPTNVNVDGVAAATKLNKATILGKSTEYIYYLRRSNDQLKRESLYLQELIRNSFPGGGSDNIIASMLERARQESAAATAALYPPEKPARPSKRK</sequence>
<comment type="caution">
    <text evidence="1">The sequence shown here is derived from an EMBL/GenBank/DDBJ whole genome shotgun (WGS) entry which is preliminary data.</text>
</comment>
<reference evidence="1" key="1">
    <citation type="submission" date="2022-07" db="EMBL/GenBank/DDBJ databases">
        <title>Phylogenomic reconstructions and comparative analyses of Kickxellomycotina fungi.</title>
        <authorList>
            <person name="Reynolds N.K."/>
            <person name="Stajich J.E."/>
            <person name="Barry K."/>
            <person name="Grigoriev I.V."/>
            <person name="Crous P."/>
            <person name="Smith M.E."/>
        </authorList>
    </citation>
    <scope>NUCLEOTIDE SEQUENCE</scope>
    <source>
        <strain evidence="1">CBS 190363</strain>
    </source>
</reference>
<name>A0ACC1M9K3_9FUNG</name>
<evidence type="ECO:0000313" key="1">
    <source>
        <dbReference type="EMBL" id="KAJ2899574.1"/>
    </source>
</evidence>
<organism evidence="1 2">
    <name type="scientific">Coemansia aciculifera</name>
    <dbReference type="NCBI Taxonomy" id="417176"/>
    <lineage>
        <taxon>Eukaryota</taxon>
        <taxon>Fungi</taxon>
        <taxon>Fungi incertae sedis</taxon>
        <taxon>Zoopagomycota</taxon>
        <taxon>Kickxellomycotina</taxon>
        <taxon>Kickxellomycetes</taxon>
        <taxon>Kickxellales</taxon>
        <taxon>Kickxellaceae</taxon>
        <taxon>Coemansia</taxon>
    </lineage>
</organism>
<proteinExistence type="predicted"/>
<keyword evidence="2" id="KW-1185">Reference proteome</keyword>
<evidence type="ECO:0000313" key="2">
    <source>
        <dbReference type="Proteomes" id="UP001139981"/>
    </source>
</evidence>
<gene>
    <name evidence="1" type="ORF">IWW38_000924</name>
</gene>
<accession>A0ACC1M9K3</accession>
<protein>
    <submittedName>
        <fullName evidence="1">Uncharacterized protein</fullName>
    </submittedName>
</protein>
<dbReference type="Proteomes" id="UP001139981">
    <property type="component" value="Unassembled WGS sequence"/>
</dbReference>